<dbReference type="EMBL" id="JBHMFA010000010">
    <property type="protein sequence ID" value="MFB9106058.1"/>
    <property type="molecule type" value="Genomic_DNA"/>
</dbReference>
<dbReference type="Proteomes" id="UP001589590">
    <property type="component" value="Unassembled WGS sequence"/>
</dbReference>
<comment type="caution">
    <text evidence="1">The sequence shown here is derived from an EMBL/GenBank/DDBJ whole genome shotgun (WGS) entry which is preliminary data.</text>
</comment>
<evidence type="ECO:0000313" key="2">
    <source>
        <dbReference type="Proteomes" id="UP001589590"/>
    </source>
</evidence>
<proteinExistence type="predicted"/>
<gene>
    <name evidence="1" type="ORF">ACFFU1_14220</name>
</gene>
<name>A0ABV5H2F8_9FLAO</name>
<reference evidence="1 2" key="1">
    <citation type="submission" date="2024-09" db="EMBL/GenBank/DDBJ databases">
        <authorList>
            <person name="Sun Q."/>
            <person name="Mori K."/>
        </authorList>
    </citation>
    <scope>NUCLEOTIDE SEQUENCE [LARGE SCALE GENOMIC DNA]</scope>
    <source>
        <strain evidence="1 2">CECT 8300</strain>
    </source>
</reference>
<accession>A0ABV5H2F8</accession>
<organism evidence="1 2">
    <name type="scientific">Algibacter miyuki</name>
    <dbReference type="NCBI Taxonomy" id="1306933"/>
    <lineage>
        <taxon>Bacteria</taxon>
        <taxon>Pseudomonadati</taxon>
        <taxon>Bacteroidota</taxon>
        <taxon>Flavobacteriia</taxon>
        <taxon>Flavobacteriales</taxon>
        <taxon>Flavobacteriaceae</taxon>
        <taxon>Algibacter</taxon>
    </lineage>
</organism>
<keyword evidence="2" id="KW-1185">Reference proteome</keyword>
<protein>
    <submittedName>
        <fullName evidence="1">Uncharacterized protein</fullName>
    </submittedName>
</protein>
<sequence length="736" mass="83227">MVLTNAAYYENIRHTLSSTHKPDLIITDPIGYETADEEFVRTIENIGIVTNYSASLKFTNDGLDYIVDVLENYGINEVVSIKKEGQNPNTDEWVELYTSTLETIYNLENNELSVKINSGGFDKLFKARESEKLEIESTTTIDQITIPELATKDLTIDDREIFLTSTYEVSNNDDTAYMYNYTDDKGNERGSSVCVPLLIKSKSHENAQNPYPNTKIGDRFSDGTNEMMFFANSKLRSVLNMDLSISFTPDVIRNENTDFSRFWLRVAIYKNGTDYDYDREIVIWYADNISTYDEIAQTFNVNEVLNLKSGESASLQFSQLLKGGSGTRSRLEINCRDINVEMILTESSTFATTSTKAITLHDLGERLSQLITGKSNRFKASILGRTELGYSQDGEFAYLSAYSGHWLRNFGLADELYKKFTTSFKDYTQTLQSVLNVHVGFQSINNQDLIIAEDFEYFFNPNIVIVLPIPLANVKKHTAEDFVFSSVELGYEKGGEVEGIMGLDEPNGKANWVSNITAIKNPYSSISKYIAGVYDEEKQRRYQREDYPTLDTDRDTDIFIKDCKDVSGVLTERLWNDDFAAAPTGIFSPETAKNLRLSPANNLRRRKSLLATPLKHYQNEYLSFGSSTANSAMTTQLIGKAAITENDNIINSDLGNRLFEPYYIEGEHVVSNELMTQLKGFTNINGVDVPNFYCKVEFTIEGDTTVRHGYIMSVKPDGAGTWKFIEAAFEPVPVYK</sequence>
<dbReference type="RefSeq" id="WP_290268526.1">
    <property type="nucleotide sequence ID" value="NZ_JAUFQP010000007.1"/>
</dbReference>
<evidence type="ECO:0000313" key="1">
    <source>
        <dbReference type="EMBL" id="MFB9106058.1"/>
    </source>
</evidence>